<organism evidence="1">
    <name type="scientific">Rhodotorula toruloides</name>
    <name type="common">Yeast</name>
    <name type="synonym">Rhodosporidium toruloides</name>
    <dbReference type="NCBI Taxonomy" id="5286"/>
    <lineage>
        <taxon>Eukaryota</taxon>
        <taxon>Fungi</taxon>
        <taxon>Dikarya</taxon>
        <taxon>Basidiomycota</taxon>
        <taxon>Pucciniomycotina</taxon>
        <taxon>Microbotryomycetes</taxon>
        <taxon>Sporidiobolales</taxon>
        <taxon>Sporidiobolaceae</taxon>
        <taxon>Rhodotorula</taxon>
    </lineage>
</organism>
<evidence type="ECO:0000313" key="1">
    <source>
        <dbReference type="EMBL" id="CDR48316.1"/>
    </source>
</evidence>
<accession>A0A061BEA6</accession>
<gene>
    <name evidence="1" type="ORF">RHTO0S_17e01046g</name>
</gene>
<sequence>MPFPPLVLTRDLLRHFRKVPAHQTALLSVANAFLALLTWTDNPASAAVRSIFLPALTASDARPTSASSAALDTHLLTLFSTETPQLVLLQTVPTIEQLEAAWREGQMVGRVFVGAALNAELERAREEDARDEVANLSIMVIATLAYELAHWIYVKTHGYTPPDYFSDTSSLRTTHTTHSISVSSIHSSGSGSGTLLVPHRNKDDVGTRAVLALLGYDLELLTYAIGDRQLIKRRYPTRRSPVLTPPILFALIGDTAGGILDCTSMPPTVSGMVPPHKGGDSMYAVTSVLTPAGLARVHGSCVVHGGAGDAGSVKVSLEGGREEGEKVFA</sequence>
<dbReference type="OrthoDB" id="2526847at2759"/>
<protein>
    <submittedName>
        <fullName evidence="1">RHTO0S17e01046g1_1</fullName>
    </submittedName>
</protein>
<dbReference type="AlphaFoldDB" id="A0A061BEA6"/>
<dbReference type="EMBL" id="LK052952">
    <property type="protein sequence ID" value="CDR48316.1"/>
    <property type="molecule type" value="Genomic_DNA"/>
</dbReference>
<reference evidence="1" key="1">
    <citation type="journal article" date="2014" name="Genome Announc.">
        <title>Draft genome sequence of Rhodosporidium toruloides CECT1137, an oleaginous yeast of biotechnological interest.</title>
        <authorList>
            <person name="Morin N."/>
            <person name="Calcas X."/>
            <person name="Devillers H."/>
            <person name="Durrens P."/>
            <person name="Sherman D.J."/>
            <person name="Nicaud J.-M."/>
            <person name="Neuveglise C."/>
        </authorList>
    </citation>
    <scope>NUCLEOTIDE SEQUENCE</scope>
    <source>
        <strain evidence="1">CECT1137</strain>
    </source>
</reference>
<name>A0A061BEA6_RHOTO</name>
<proteinExistence type="predicted"/>